<keyword evidence="2" id="KW-1133">Transmembrane helix</keyword>
<dbReference type="Gene3D" id="2.60.120.260">
    <property type="entry name" value="Galactose-binding domain-like"/>
    <property type="match status" value="1"/>
</dbReference>
<evidence type="ECO:0000256" key="1">
    <source>
        <dbReference type="SAM" id="MobiDB-lite"/>
    </source>
</evidence>
<dbReference type="OrthoDB" id="3067294at2759"/>
<feature type="compositionally biased region" description="Low complexity" evidence="1">
    <location>
        <begin position="315"/>
        <end position="333"/>
    </location>
</feature>
<keyword evidence="2" id="KW-0472">Membrane</keyword>
<dbReference type="InParanoid" id="A0A369JCI3"/>
<evidence type="ECO:0000313" key="3">
    <source>
        <dbReference type="EMBL" id="RDB16586.1"/>
    </source>
</evidence>
<keyword evidence="4" id="KW-1185">Reference proteome</keyword>
<dbReference type="CDD" id="cd12087">
    <property type="entry name" value="TM_EGFR-like"/>
    <property type="match status" value="1"/>
</dbReference>
<comment type="caution">
    <text evidence="3">The sequence shown here is derived from an EMBL/GenBank/DDBJ whole genome shotgun (WGS) entry which is preliminary data.</text>
</comment>
<gene>
    <name evidence="3" type="ORF">Hypma_002823</name>
</gene>
<reference evidence="3" key="1">
    <citation type="submission" date="2018-04" db="EMBL/GenBank/DDBJ databases">
        <title>Whole genome sequencing of Hypsizygus marmoreus.</title>
        <authorList>
            <person name="Choi I.-G."/>
            <person name="Min B."/>
            <person name="Kim J.-G."/>
            <person name="Kim S."/>
            <person name="Oh Y.-L."/>
            <person name="Kong W.-S."/>
            <person name="Park H."/>
            <person name="Jeong J."/>
            <person name="Song E.-S."/>
        </authorList>
    </citation>
    <scope>NUCLEOTIDE SEQUENCE [LARGE SCALE GENOMIC DNA]</scope>
    <source>
        <strain evidence="3">51987-8</strain>
    </source>
</reference>
<name>A0A369JCI3_HYPMA</name>
<protein>
    <submittedName>
        <fullName evidence="3">Uncharacterized protein</fullName>
    </submittedName>
</protein>
<accession>A0A369JCI3</accession>
<feature type="region of interest" description="Disordered" evidence="1">
    <location>
        <begin position="234"/>
        <end position="340"/>
    </location>
</feature>
<evidence type="ECO:0000313" key="4">
    <source>
        <dbReference type="Proteomes" id="UP000076154"/>
    </source>
</evidence>
<proteinExistence type="predicted"/>
<sequence length="363" mass="38348">MATFIDDQDLSKVVYTGTWIKGGSPSEHAETVASSTNVGDYFTVTFRGTAIAVYGTFDITSKGVVASYSIDGAPPAQVTAQAGSGDTFNQQFWRSEPLSLAEHKLVVNMTKVNFDPQPGEGTVWFDYFLITDPTITSTSGGPDPTASLQKITNSSAKKPIGAIVGAIIGGLGLMLAAMLIFLLFRRRKQHPHTHEESDDGRSSAPSRFASVEPFMLNLGEPSSVNSISTTTHHFDPTLLVSGPPPVVRKRAARTRLSTIRSSVPNPPESQSPSSDATSNDPSSIQSSLSDDAGEAASAIQSAPNKQLRRSQVEIAASLPDALSSSQSSEPSQPRQHVDSGARAVSIGVALSPPVELPPVYSPI</sequence>
<dbReference type="AlphaFoldDB" id="A0A369JCI3"/>
<organism evidence="3 4">
    <name type="scientific">Hypsizygus marmoreus</name>
    <name type="common">White beech mushroom</name>
    <name type="synonym">Agaricus marmoreus</name>
    <dbReference type="NCBI Taxonomy" id="39966"/>
    <lineage>
        <taxon>Eukaryota</taxon>
        <taxon>Fungi</taxon>
        <taxon>Dikarya</taxon>
        <taxon>Basidiomycota</taxon>
        <taxon>Agaricomycotina</taxon>
        <taxon>Agaricomycetes</taxon>
        <taxon>Agaricomycetidae</taxon>
        <taxon>Agaricales</taxon>
        <taxon>Tricholomatineae</taxon>
        <taxon>Lyophyllaceae</taxon>
        <taxon>Hypsizygus</taxon>
    </lineage>
</organism>
<evidence type="ECO:0000256" key="2">
    <source>
        <dbReference type="SAM" id="Phobius"/>
    </source>
</evidence>
<feature type="transmembrane region" description="Helical" evidence="2">
    <location>
        <begin position="160"/>
        <end position="184"/>
    </location>
</feature>
<dbReference type="Proteomes" id="UP000076154">
    <property type="component" value="Unassembled WGS sequence"/>
</dbReference>
<feature type="compositionally biased region" description="Polar residues" evidence="1">
    <location>
        <begin position="270"/>
        <end position="289"/>
    </location>
</feature>
<keyword evidence="2" id="KW-0812">Transmembrane</keyword>
<dbReference type="EMBL" id="LUEZ02000124">
    <property type="protein sequence ID" value="RDB16586.1"/>
    <property type="molecule type" value="Genomic_DNA"/>
</dbReference>